<accession>A0A9Q3UMD5</accession>
<evidence type="ECO:0000256" key="1">
    <source>
        <dbReference type="ARBA" id="ARBA00022741"/>
    </source>
</evidence>
<evidence type="ECO:0000259" key="4">
    <source>
        <dbReference type="SMART" id="SM00382"/>
    </source>
</evidence>
<reference evidence="5" key="1">
    <citation type="submission" date="2021-10" db="EMBL/GenBank/DDBJ databases">
        <title>The diversity and Nitrogen Metabolism of Culturable Nitrate-Utilizing Bacteria Within the Oxygen Minimum Zone of the Changjiang (Yangtze River)Estuary.</title>
        <authorList>
            <person name="Zhang D."/>
            <person name="Zheng J."/>
            <person name="Liu S."/>
            <person name="He W."/>
        </authorList>
    </citation>
    <scope>NUCLEOTIDE SEQUENCE</scope>
    <source>
        <strain evidence="5">FXH-223</strain>
    </source>
</reference>
<evidence type="ECO:0000256" key="2">
    <source>
        <dbReference type="ARBA" id="ARBA00022840"/>
    </source>
</evidence>
<dbReference type="CDD" id="cd00009">
    <property type="entry name" value="AAA"/>
    <property type="match status" value="1"/>
</dbReference>
<organism evidence="5 6">
    <name type="scientific">Alloalcanivorax marinus</name>
    <dbReference type="NCBI Taxonomy" id="1177169"/>
    <lineage>
        <taxon>Bacteria</taxon>
        <taxon>Pseudomonadati</taxon>
        <taxon>Pseudomonadota</taxon>
        <taxon>Gammaproteobacteria</taxon>
        <taxon>Oceanospirillales</taxon>
        <taxon>Alcanivoracaceae</taxon>
        <taxon>Alloalcanivorax</taxon>
    </lineage>
</organism>
<gene>
    <name evidence="5" type="ORF">LL252_03675</name>
</gene>
<dbReference type="InterPro" id="IPR050764">
    <property type="entry name" value="CbbQ/NirQ/NorQ/GpvN"/>
</dbReference>
<protein>
    <submittedName>
        <fullName evidence="5">MoxR family ATPase</fullName>
    </submittedName>
</protein>
<dbReference type="Gene3D" id="1.10.8.80">
    <property type="entry name" value="Magnesium chelatase subunit I, C-Terminal domain"/>
    <property type="match status" value="1"/>
</dbReference>
<dbReference type="PANTHER" id="PTHR42759:SF1">
    <property type="entry name" value="MAGNESIUM-CHELATASE SUBUNIT CHLD"/>
    <property type="match status" value="1"/>
</dbReference>
<dbReference type="GO" id="GO:0016887">
    <property type="term" value="F:ATP hydrolysis activity"/>
    <property type="evidence" value="ECO:0007669"/>
    <property type="project" value="InterPro"/>
</dbReference>
<evidence type="ECO:0000313" key="6">
    <source>
        <dbReference type="Proteomes" id="UP001108027"/>
    </source>
</evidence>
<evidence type="ECO:0000256" key="3">
    <source>
        <dbReference type="ARBA" id="ARBA00061607"/>
    </source>
</evidence>
<dbReference type="InterPro" id="IPR027417">
    <property type="entry name" value="P-loop_NTPase"/>
</dbReference>
<dbReference type="InterPro" id="IPR041628">
    <property type="entry name" value="ChlI/MoxR_AAA_lid"/>
</dbReference>
<dbReference type="Gene3D" id="3.40.50.300">
    <property type="entry name" value="P-loop containing nucleotide triphosphate hydrolases"/>
    <property type="match status" value="1"/>
</dbReference>
<comment type="similarity">
    <text evidence="3">Belongs to the MoxR family.</text>
</comment>
<keyword evidence="2" id="KW-0067">ATP-binding</keyword>
<dbReference type="FunFam" id="3.40.50.300:FF:000640">
    <property type="entry name" value="MoxR family ATPase"/>
    <property type="match status" value="1"/>
</dbReference>
<sequence>MTTDVPGEMTPEQATALAGRIEAQLNQVLIGQPAITRQVMIALITGGHVLIEGVPGLGKTLLARSLARVLELDFQRIQFTPDLMPSDVTGHVLFDSQTGDFRVRKGPAFTNLLLADEINRAPAKTQAALLEVMQERRITIEGESFDLAPPFVVLATQNPLDQEGTYPLPEAELDRFLFKILIDYPSHEDEARMMEMVLDGRLPDSLDAAQLTPEANAEGILALGRQADAVILDRALVDYILRLVRATRDHPSLVQGGGPRASIALARTAKTQALLAGRDFVIPDDVKQVAAPVLRHRLRLGVDADIEGQTVESLLEQLLEQVEAPRQ</sequence>
<dbReference type="Pfam" id="PF17863">
    <property type="entry name" value="AAA_lid_2"/>
    <property type="match status" value="1"/>
</dbReference>
<dbReference type="SMART" id="SM00382">
    <property type="entry name" value="AAA"/>
    <property type="match status" value="1"/>
</dbReference>
<dbReference type="Pfam" id="PF07726">
    <property type="entry name" value="AAA_3"/>
    <property type="match status" value="1"/>
</dbReference>
<dbReference type="Proteomes" id="UP001108027">
    <property type="component" value="Unassembled WGS sequence"/>
</dbReference>
<keyword evidence="1" id="KW-0547">Nucleotide-binding</keyword>
<proteinExistence type="inferred from homology"/>
<dbReference type="RefSeq" id="WP_228233010.1">
    <property type="nucleotide sequence ID" value="NZ_JAJGNA010000003.1"/>
</dbReference>
<dbReference type="AlphaFoldDB" id="A0A9Q3UMD5"/>
<dbReference type="GO" id="GO:0005524">
    <property type="term" value="F:ATP binding"/>
    <property type="evidence" value="ECO:0007669"/>
    <property type="project" value="UniProtKB-KW"/>
</dbReference>
<dbReference type="InterPro" id="IPR011703">
    <property type="entry name" value="ATPase_AAA-3"/>
</dbReference>
<dbReference type="InterPro" id="IPR003593">
    <property type="entry name" value="AAA+_ATPase"/>
</dbReference>
<name>A0A9Q3UMD5_9GAMM</name>
<dbReference type="SUPFAM" id="SSF52540">
    <property type="entry name" value="P-loop containing nucleoside triphosphate hydrolases"/>
    <property type="match status" value="1"/>
</dbReference>
<dbReference type="PANTHER" id="PTHR42759">
    <property type="entry name" value="MOXR FAMILY PROTEIN"/>
    <property type="match status" value="1"/>
</dbReference>
<feature type="domain" description="AAA+ ATPase" evidence="4">
    <location>
        <begin position="45"/>
        <end position="186"/>
    </location>
</feature>
<keyword evidence="6" id="KW-1185">Reference proteome</keyword>
<evidence type="ECO:0000313" key="5">
    <source>
        <dbReference type="EMBL" id="MCC4307663.1"/>
    </source>
</evidence>
<dbReference type="PIRSF" id="PIRSF002849">
    <property type="entry name" value="AAA_ATPase_chaperone_MoxR_prd"/>
    <property type="match status" value="1"/>
</dbReference>
<comment type="caution">
    <text evidence="5">The sequence shown here is derived from an EMBL/GenBank/DDBJ whole genome shotgun (WGS) entry which is preliminary data.</text>
</comment>
<dbReference type="EMBL" id="JAJGNA010000003">
    <property type="protein sequence ID" value="MCC4307663.1"/>
    <property type="molecule type" value="Genomic_DNA"/>
</dbReference>